<dbReference type="Gene3D" id="3.40.50.450">
    <property type="match status" value="1"/>
</dbReference>
<accession>A0A4Y9AFR8</accession>
<protein>
    <submittedName>
        <fullName evidence="3">DNA-protecting protein DprA</fullName>
    </submittedName>
</protein>
<keyword evidence="4" id="KW-1185">Reference proteome</keyword>
<evidence type="ECO:0000313" key="4">
    <source>
        <dbReference type="Proteomes" id="UP000298484"/>
    </source>
</evidence>
<dbReference type="OrthoDB" id="9785707at2"/>
<dbReference type="NCBIfam" id="TIGR00732">
    <property type="entry name" value="dprA"/>
    <property type="match status" value="1"/>
</dbReference>
<reference evidence="3 4" key="1">
    <citation type="submission" date="2019-03" db="EMBL/GenBank/DDBJ databases">
        <title>Genome sequence of Lentibacillus salicampi ATCC BAA-719.</title>
        <authorList>
            <person name="Maclea K.S."/>
            <person name="Simoes Junior M."/>
        </authorList>
    </citation>
    <scope>NUCLEOTIDE SEQUENCE [LARGE SCALE GENOMIC DNA]</scope>
    <source>
        <strain evidence="3 4">ATCC BAA-719</strain>
    </source>
</reference>
<dbReference type="InterPro" id="IPR003488">
    <property type="entry name" value="DprA"/>
</dbReference>
<dbReference type="PANTHER" id="PTHR43022:SF1">
    <property type="entry name" value="PROTEIN SMF"/>
    <property type="match status" value="1"/>
</dbReference>
<dbReference type="InterPro" id="IPR057666">
    <property type="entry name" value="DrpA_SLOG"/>
</dbReference>
<dbReference type="AlphaFoldDB" id="A0A4Y9AFR8"/>
<evidence type="ECO:0000313" key="3">
    <source>
        <dbReference type="EMBL" id="TFJ94653.1"/>
    </source>
</evidence>
<feature type="domain" description="Smf/DprA SLOG" evidence="2">
    <location>
        <begin position="78"/>
        <end position="287"/>
    </location>
</feature>
<name>A0A4Y9AFR8_9BACI</name>
<evidence type="ECO:0000256" key="1">
    <source>
        <dbReference type="ARBA" id="ARBA00006525"/>
    </source>
</evidence>
<proteinExistence type="inferred from homology"/>
<sequence length="297" mass="33618">MEMVRKRLIHISRCRGVTRRTIRRFAHHDRTLETIYRLTASEISQFFSLPLKKASLFHTDLRNTALKSQIQHDLKSVKVITVVDDIYPFVLKTIKDAPLVLYAIGDIHLLAQNPILSVIGTRRPSREAMLKMKKYVLPFVQQNWVIVSGMAAGIDSYAHQLAVQNNGKTIAVMGSGFNHIYPKHHTNLFKQIAATGLLLSEYPPDVPPERFHFPERNRIISGLSFGTFVIEATEKSGTLITVDQALDQGREVYALPGSPLTPHTAGCHKMIQDGAKLVQRPDDILEDWVRIEPNWVI</sequence>
<organism evidence="3 4">
    <name type="scientific">Lentibacillus salicampi</name>
    <dbReference type="NCBI Taxonomy" id="175306"/>
    <lineage>
        <taxon>Bacteria</taxon>
        <taxon>Bacillati</taxon>
        <taxon>Bacillota</taxon>
        <taxon>Bacilli</taxon>
        <taxon>Bacillales</taxon>
        <taxon>Bacillaceae</taxon>
        <taxon>Lentibacillus</taxon>
    </lineage>
</organism>
<dbReference type="PANTHER" id="PTHR43022">
    <property type="entry name" value="PROTEIN SMF"/>
    <property type="match status" value="1"/>
</dbReference>
<evidence type="ECO:0000259" key="2">
    <source>
        <dbReference type="Pfam" id="PF02481"/>
    </source>
</evidence>
<dbReference type="Proteomes" id="UP000298484">
    <property type="component" value="Unassembled WGS sequence"/>
</dbReference>
<dbReference type="SUPFAM" id="SSF102405">
    <property type="entry name" value="MCP/YpsA-like"/>
    <property type="match status" value="1"/>
</dbReference>
<dbReference type="GO" id="GO:0009294">
    <property type="term" value="P:DNA-mediated transformation"/>
    <property type="evidence" value="ECO:0007669"/>
    <property type="project" value="InterPro"/>
</dbReference>
<gene>
    <name evidence="3" type="primary">dprA</name>
    <name evidence="3" type="ORF">E4U82_01710</name>
</gene>
<comment type="caution">
    <text evidence="3">The sequence shown here is derived from an EMBL/GenBank/DDBJ whole genome shotgun (WGS) entry which is preliminary data.</text>
</comment>
<dbReference type="Pfam" id="PF02481">
    <property type="entry name" value="DNA_processg_A"/>
    <property type="match status" value="1"/>
</dbReference>
<comment type="similarity">
    <text evidence="1">Belongs to the DprA/Smf family.</text>
</comment>
<dbReference type="EMBL" id="SRHY01000001">
    <property type="protein sequence ID" value="TFJ94653.1"/>
    <property type="molecule type" value="Genomic_DNA"/>
</dbReference>